<comment type="caution">
    <text evidence="1">The sequence shown here is derived from an EMBL/GenBank/DDBJ whole genome shotgun (WGS) entry which is preliminary data.</text>
</comment>
<dbReference type="AlphaFoldDB" id="A0AAN7B263"/>
<reference evidence="1" key="1">
    <citation type="journal article" date="2023" name="Mol. Phylogenet. Evol.">
        <title>Genome-scale phylogeny and comparative genomics of the fungal order Sordariales.</title>
        <authorList>
            <person name="Hensen N."/>
            <person name="Bonometti L."/>
            <person name="Westerberg I."/>
            <person name="Brannstrom I.O."/>
            <person name="Guillou S."/>
            <person name="Cros-Aarteil S."/>
            <person name="Calhoun S."/>
            <person name="Haridas S."/>
            <person name="Kuo A."/>
            <person name="Mondo S."/>
            <person name="Pangilinan J."/>
            <person name="Riley R."/>
            <person name="LaButti K."/>
            <person name="Andreopoulos B."/>
            <person name="Lipzen A."/>
            <person name="Chen C."/>
            <person name="Yan M."/>
            <person name="Daum C."/>
            <person name="Ng V."/>
            <person name="Clum A."/>
            <person name="Steindorff A."/>
            <person name="Ohm R.A."/>
            <person name="Martin F."/>
            <person name="Silar P."/>
            <person name="Natvig D.O."/>
            <person name="Lalanne C."/>
            <person name="Gautier V."/>
            <person name="Ament-Velasquez S.L."/>
            <person name="Kruys A."/>
            <person name="Hutchinson M.I."/>
            <person name="Powell A.J."/>
            <person name="Barry K."/>
            <person name="Miller A.N."/>
            <person name="Grigoriev I.V."/>
            <person name="Debuchy R."/>
            <person name="Gladieux P."/>
            <person name="Hiltunen Thoren M."/>
            <person name="Johannesson H."/>
        </authorList>
    </citation>
    <scope>NUCLEOTIDE SEQUENCE</scope>
    <source>
        <strain evidence="1">CBS 315.58</strain>
    </source>
</reference>
<evidence type="ECO:0000313" key="1">
    <source>
        <dbReference type="EMBL" id="KAK4205585.1"/>
    </source>
</evidence>
<protein>
    <submittedName>
        <fullName evidence="1">Uncharacterized protein</fullName>
    </submittedName>
</protein>
<organism evidence="1 2">
    <name type="scientific">Triangularia verruculosa</name>
    <dbReference type="NCBI Taxonomy" id="2587418"/>
    <lineage>
        <taxon>Eukaryota</taxon>
        <taxon>Fungi</taxon>
        <taxon>Dikarya</taxon>
        <taxon>Ascomycota</taxon>
        <taxon>Pezizomycotina</taxon>
        <taxon>Sordariomycetes</taxon>
        <taxon>Sordariomycetidae</taxon>
        <taxon>Sordariales</taxon>
        <taxon>Podosporaceae</taxon>
        <taxon>Triangularia</taxon>
    </lineage>
</organism>
<proteinExistence type="predicted"/>
<evidence type="ECO:0000313" key="2">
    <source>
        <dbReference type="Proteomes" id="UP001303160"/>
    </source>
</evidence>
<gene>
    <name evidence="1" type="ORF">QBC40DRAFT_291616</name>
</gene>
<accession>A0AAN7B263</accession>
<reference evidence="1" key="2">
    <citation type="submission" date="2023-05" db="EMBL/GenBank/DDBJ databases">
        <authorList>
            <consortium name="Lawrence Berkeley National Laboratory"/>
            <person name="Steindorff A."/>
            <person name="Hensen N."/>
            <person name="Bonometti L."/>
            <person name="Westerberg I."/>
            <person name="Brannstrom I.O."/>
            <person name="Guillou S."/>
            <person name="Cros-Aarteil S."/>
            <person name="Calhoun S."/>
            <person name="Haridas S."/>
            <person name="Kuo A."/>
            <person name="Mondo S."/>
            <person name="Pangilinan J."/>
            <person name="Riley R."/>
            <person name="Labutti K."/>
            <person name="Andreopoulos B."/>
            <person name="Lipzen A."/>
            <person name="Chen C."/>
            <person name="Yanf M."/>
            <person name="Daum C."/>
            <person name="Ng V."/>
            <person name="Clum A."/>
            <person name="Ohm R."/>
            <person name="Martin F."/>
            <person name="Silar P."/>
            <person name="Natvig D."/>
            <person name="Lalanne C."/>
            <person name="Gautier V."/>
            <person name="Ament-Velasquez S.L."/>
            <person name="Kruys A."/>
            <person name="Hutchinson M.I."/>
            <person name="Powell A.J."/>
            <person name="Barry K."/>
            <person name="Miller A.N."/>
            <person name="Grigoriev I.V."/>
            <person name="Debuchy R."/>
            <person name="Gladieux P."/>
            <person name="Thoren M.H."/>
            <person name="Johannesson H."/>
        </authorList>
    </citation>
    <scope>NUCLEOTIDE SEQUENCE</scope>
    <source>
        <strain evidence="1">CBS 315.58</strain>
    </source>
</reference>
<sequence length="217" mass="23832">MTGQSMFASPMTPFNMTGPNVAQRNMTIPSMQHYIMATPTATPGIKHHKMATPMAMPTPPAFTPRPQSNLVLNRTNRMPGTHSAQPMSFPPVTQQTPGTHHQHQAGGLGFPPPVVQNPQPQSVASAPRNADIMVIEKHYYRFSSGEWFMVPTAPGVTTHIKIGGFHQASQDNVNALQAFCQMTLEIYGDGIPPGFLFCAWMSQAQNFARFERAWGSE</sequence>
<keyword evidence="2" id="KW-1185">Reference proteome</keyword>
<dbReference type="Proteomes" id="UP001303160">
    <property type="component" value="Unassembled WGS sequence"/>
</dbReference>
<dbReference type="EMBL" id="MU863875">
    <property type="protein sequence ID" value="KAK4205585.1"/>
    <property type="molecule type" value="Genomic_DNA"/>
</dbReference>
<name>A0AAN7B263_9PEZI</name>